<comment type="subcellular location">
    <subcellularLocation>
        <location evidence="1">Nucleus</location>
    </subcellularLocation>
</comment>
<accession>A0A7J6E7Z0</accession>
<dbReference type="InterPro" id="IPR044658">
    <property type="entry name" value="bHLH92/bHLH041-like"/>
</dbReference>
<proteinExistence type="predicted"/>
<keyword evidence="6" id="KW-0175">Coiled coil</keyword>
<dbReference type="PROSITE" id="PS50888">
    <property type="entry name" value="BHLH"/>
    <property type="match status" value="1"/>
</dbReference>
<dbReference type="CDD" id="cd11393">
    <property type="entry name" value="bHLH_AtbHLH_like"/>
    <property type="match status" value="1"/>
</dbReference>
<name>A0A7J6E7Z0_CANSA</name>
<dbReference type="Gene3D" id="4.10.280.10">
    <property type="entry name" value="Helix-loop-helix DNA-binding domain"/>
    <property type="match status" value="1"/>
</dbReference>
<feature type="coiled-coil region" evidence="6">
    <location>
        <begin position="128"/>
        <end position="162"/>
    </location>
</feature>
<organism evidence="8 9">
    <name type="scientific">Cannabis sativa</name>
    <name type="common">Hemp</name>
    <name type="synonym">Marijuana</name>
    <dbReference type="NCBI Taxonomy" id="3483"/>
    <lineage>
        <taxon>Eukaryota</taxon>
        <taxon>Viridiplantae</taxon>
        <taxon>Streptophyta</taxon>
        <taxon>Embryophyta</taxon>
        <taxon>Tracheophyta</taxon>
        <taxon>Spermatophyta</taxon>
        <taxon>Magnoliopsida</taxon>
        <taxon>eudicotyledons</taxon>
        <taxon>Gunneridae</taxon>
        <taxon>Pentapetalae</taxon>
        <taxon>rosids</taxon>
        <taxon>fabids</taxon>
        <taxon>Rosales</taxon>
        <taxon>Cannabaceae</taxon>
        <taxon>Cannabis</taxon>
    </lineage>
</organism>
<reference evidence="8 9" key="1">
    <citation type="journal article" date="2020" name="bioRxiv">
        <title>Sequence and annotation of 42 cannabis genomes reveals extensive copy number variation in cannabinoid synthesis and pathogen resistance genes.</title>
        <authorList>
            <person name="Mckernan K.J."/>
            <person name="Helbert Y."/>
            <person name="Kane L.T."/>
            <person name="Ebling H."/>
            <person name="Zhang L."/>
            <person name="Liu B."/>
            <person name="Eaton Z."/>
            <person name="Mclaughlin S."/>
            <person name="Kingan S."/>
            <person name="Baybayan P."/>
            <person name="Concepcion G."/>
            <person name="Jordan M."/>
            <person name="Riva A."/>
            <person name="Barbazuk W."/>
            <person name="Harkins T."/>
        </authorList>
    </citation>
    <scope>NUCLEOTIDE SEQUENCE [LARGE SCALE GENOMIC DNA]</scope>
    <source>
        <strain evidence="9">cv. Jamaican Lion 4</strain>
        <tissue evidence="8">Leaf</tissue>
    </source>
</reference>
<evidence type="ECO:0000256" key="2">
    <source>
        <dbReference type="ARBA" id="ARBA00023015"/>
    </source>
</evidence>
<dbReference type="GO" id="GO:0005634">
    <property type="term" value="C:nucleus"/>
    <property type="evidence" value="ECO:0007669"/>
    <property type="project" value="UniProtKB-SubCell"/>
</dbReference>
<evidence type="ECO:0000313" key="8">
    <source>
        <dbReference type="EMBL" id="KAF4353789.1"/>
    </source>
</evidence>
<dbReference type="GO" id="GO:0046983">
    <property type="term" value="F:protein dimerization activity"/>
    <property type="evidence" value="ECO:0007669"/>
    <property type="project" value="InterPro"/>
</dbReference>
<dbReference type="Pfam" id="PF00010">
    <property type="entry name" value="HLH"/>
    <property type="match status" value="1"/>
</dbReference>
<keyword evidence="9" id="KW-1185">Reference proteome</keyword>
<sequence>MDVFISEEFFSGDALWYSEANITTTPMIPSAFEVYREEPKKGSFMQTSWINSDNKMNLNKRMIDLLRRRRSSSSSKYNISHVDHEHEKERCYRHMINERIRREKQKQSYFTLHSMLPVGTKNDKNSIVQIATMKIQELETYKEELKREQMKLKEALMERNININNKNKNNKIKVRVAKPINSGVDLMVEVLNCLKRLGLRAINIRSHFSSDEFYAELDIQTEVWGRDSGSKVGDKILGFGARPGSTFDSGVGIEAGVRVRIKIGDRFRGRVRVLVRGMGWVRVWGRGQGSGSGFGVGAGFDFGVQVRDGYRSGVEARSGFGSKDGDRIRDLRSRSGCGSEFGFGVWGLGWVRVLDQVRVGAAEIEKTMQQTLLEADCILRKGKKGNFQYLGHDQSLKSKLNGIQNLLNNRKGKQKFM</sequence>
<dbReference type="InterPro" id="IPR011598">
    <property type="entry name" value="bHLH_dom"/>
</dbReference>
<keyword evidence="3" id="KW-0238">DNA-binding</keyword>
<dbReference type="GO" id="GO:0003677">
    <property type="term" value="F:DNA binding"/>
    <property type="evidence" value="ECO:0007669"/>
    <property type="project" value="UniProtKB-KW"/>
</dbReference>
<dbReference type="Proteomes" id="UP000583929">
    <property type="component" value="Unassembled WGS sequence"/>
</dbReference>
<evidence type="ECO:0000256" key="4">
    <source>
        <dbReference type="ARBA" id="ARBA00023163"/>
    </source>
</evidence>
<keyword evidence="2" id="KW-0805">Transcription regulation</keyword>
<dbReference type="SUPFAM" id="SSF47459">
    <property type="entry name" value="HLH, helix-loop-helix DNA-binding domain"/>
    <property type="match status" value="1"/>
</dbReference>
<keyword evidence="4" id="KW-0804">Transcription</keyword>
<evidence type="ECO:0000313" key="9">
    <source>
        <dbReference type="Proteomes" id="UP000583929"/>
    </source>
</evidence>
<evidence type="ECO:0000256" key="3">
    <source>
        <dbReference type="ARBA" id="ARBA00023125"/>
    </source>
</evidence>
<dbReference type="InterPro" id="IPR045239">
    <property type="entry name" value="bHLH95_bHLH"/>
</dbReference>
<dbReference type="AlphaFoldDB" id="A0A7J6E7Z0"/>
<evidence type="ECO:0000256" key="5">
    <source>
        <dbReference type="ARBA" id="ARBA00023242"/>
    </source>
</evidence>
<dbReference type="InterPro" id="IPR036638">
    <property type="entry name" value="HLH_DNA-bd_sf"/>
</dbReference>
<keyword evidence="5" id="KW-0539">Nucleus</keyword>
<comment type="caution">
    <text evidence="8">The sequence shown here is derived from an EMBL/GenBank/DDBJ whole genome shotgun (WGS) entry which is preliminary data.</text>
</comment>
<dbReference type="PANTHER" id="PTHR46665:SF6">
    <property type="entry name" value="TRANSCRIPTION FACTOR BHLH92"/>
    <property type="match status" value="1"/>
</dbReference>
<evidence type="ECO:0000256" key="1">
    <source>
        <dbReference type="ARBA" id="ARBA00004123"/>
    </source>
</evidence>
<evidence type="ECO:0000259" key="7">
    <source>
        <dbReference type="PROSITE" id="PS50888"/>
    </source>
</evidence>
<feature type="domain" description="BHLH" evidence="7">
    <location>
        <begin position="89"/>
        <end position="138"/>
    </location>
</feature>
<dbReference type="EMBL" id="JAATIQ010000495">
    <property type="protein sequence ID" value="KAF4353789.1"/>
    <property type="molecule type" value="Genomic_DNA"/>
</dbReference>
<dbReference type="PANTHER" id="PTHR46665">
    <property type="entry name" value="TRANSCRIPTION FACTOR BHLH041-RELATED-RELATED"/>
    <property type="match status" value="1"/>
</dbReference>
<gene>
    <name evidence="8" type="ORF">G4B88_025177</name>
</gene>
<protein>
    <recommendedName>
        <fullName evidence="7">BHLH domain-containing protein</fullName>
    </recommendedName>
</protein>
<evidence type="ECO:0000256" key="6">
    <source>
        <dbReference type="SAM" id="Coils"/>
    </source>
</evidence>